<dbReference type="EMBL" id="BPRE01000015">
    <property type="protein sequence ID" value="GJE77546.1"/>
    <property type="molecule type" value="Genomic_DNA"/>
</dbReference>
<organism evidence="2 3">
    <name type="scientific">Methylorubrum suomiense</name>
    <dbReference type="NCBI Taxonomy" id="144191"/>
    <lineage>
        <taxon>Bacteria</taxon>
        <taxon>Pseudomonadati</taxon>
        <taxon>Pseudomonadota</taxon>
        <taxon>Alphaproteobacteria</taxon>
        <taxon>Hyphomicrobiales</taxon>
        <taxon>Methylobacteriaceae</taxon>
        <taxon>Methylorubrum</taxon>
    </lineage>
</organism>
<name>A0ABQ4UYY5_9HYPH</name>
<gene>
    <name evidence="2" type="ORF">BGCPKDLD_4151</name>
</gene>
<sequence>MRRLIDWAFRDRRSGAIVVGQWPNAPLWIFLVASAAEWILEAATPGSPPWLFAGLRLVALLALAVWALDEIVRGVNPWRRFLGAAVLIGLGFSLAGRL</sequence>
<reference evidence="2" key="1">
    <citation type="journal article" date="2021" name="Front. Microbiol.">
        <title>Comprehensive Comparative Genomics and Phenotyping of Methylobacterium Species.</title>
        <authorList>
            <person name="Alessa O."/>
            <person name="Ogura Y."/>
            <person name="Fujitani Y."/>
            <person name="Takami H."/>
            <person name="Hayashi T."/>
            <person name="Sahin N."/>
            <person name="Tani A."/>
        </authorList>
    </citation>
    <scope>NUCLEOTIDE SEQUENCE</scope>
    <source>
        <strain evidence="2">DSM 14458</strain>
    </source>
</reference>
<reference evidence="2" key="2">
    <citation type="submission" date="2021-08" db="EMBL/GenBank/DDBJ databases">
        <authorList>
            <person name="Tani A."/>
            <person name="Ola A."/>
            <person name="Ogura Y."/>
            <person name="Katsura K."/>
            <person name="Hayashi T."/>
        </authorList>
    </citation>
    <scope>NUCLEOTIDE SEQUENCE</scope>
    <source>
        <strain evidence="2">DSM 14458</strain>
    </source>
</reference>
<dbReference type="RefSeq" id="WP_137828178.1">
    <property type="nucleotide sequence ID" value="NZ_BPRE01000015.1"/>
</dbReference>
<keyword evidence="1" id="KW-0812">Transmembrane</keyword>
<protein>
    <submittedName>
        <fullName evidence="2">Uncharacterized protein</fullName>
    </submittedName>
</protein>
<accession>A0ABQ4UYY5</accession>
<feature type="transmembrane region" description="Helical" evidence="1">
    <location>
        <begin position="21"/>
        <end position="39"/>
    </location>
</feature>
<proteinExistence type="predicted"/>
<feature type="transmembrane region" description="Helical" evidence="1">
    <location>
        <begin position="80"/>
        <end position="96"/>
    </location>
</feature>
<keyword evidence="1" id="KW-0472">Membrane</keyword>
<evidence type="ECO:0000256" key="1">
    <source>
        <dbReference type="SAM" id="Phobius"/>
    </source>
</evidence>
<keyword evidence="3" id="KW-1185">Reference proteome</keyword>
<comment type="caution">
    <text evidence="2">The sequence shown here is derived from an EMBL/GenBank/DDBJ whole genome shotgun (WGS) entry which is preliminary data.</text>
</comment>
<dbReference type="Proteomes" id="UP001055093">
    <property type="component" value="Unassembled WGS sequence"/>
</dbReference>
<keyword evidence="1" id="KW-1133">Transmembrane helix</keyword>
<evidence type="ECO:0000313" key="2">
    <source>
        <dbReference type="EMBL" id="GJE77546.1"/>
    </source>
</evidence>
<evidence type="ECO:0000313" key="3">
    <source>
        <dbReference type="Proteomes" id="UP001055093"/>
    </source>
</evidence>
<feature type="transmembrane region" description="Helical" evidence="1">
    <location>
        <begin position="51"/>
        <end position="68"/>
    </location>
</feature>